<name>A0ABW6KYE8_9ACTN</name>
<feature type="domain" description="DDE" evidence="2">
    <location>
        <begin position="1"/>
        <end position="85"/>
    </location>
</feature>
<feature type="compositionally biased region" description="Basic residues" evidence="1">
    <location>
        <begin position="70"/>
        <end position="87"/>
    </location>
</feature>
<evidence type="ECO:0000313" key="4">
    <source>
        <dbReference type="Proteomes" id="UP001601197"/>
    </source>
</evidence>
<dbReference type="Pfam" id="PF13610">
    <property type="entry name" value="DDE_Tnp_IS240"/>
    <property type="match status" value="1"/>
</dbReference>
<evidence type="ECO:0000259" key="2">
    <source>
        <dbReference type="Pfam" id="PF13610"/>
    </source>
</evidence>
<comment type="caution">
    <text evidence="3">The sequence shown here is derived from an EMBL/GenBank/DDBJ whole genome shotgun (WGS) entry which is preliminary data.</text>
</comment>
<proteinExistence type="predicted"/>
<dbReference type="PANTHER" id="PTHR35528:SF3">
    <property type="entry name" value="BLL1675 PROTEIN"/>
    <property type="match status" value="1"/>
</dbReference>
<reference evidence="3 4" key="1">
    <citation type="submission" date="2024-10" db="EMBL/GenBank/DDBJ databases">
        <title>The Natural Products Discovery Center: Release of the First 8490 Sequenced Strains for Exploring Actinobacteria Biosynthetic Diversity.</title>
        <authorList>
            <person name="Kalkreuter E."/>
            <person name="Kautsar S.A."/>
            <person name="Yang D."/>
            <person name="Bader C.D."/>
            <person name="Teijaro C.N."/>
            <person name="Fluegel L."/>
            <person name="Davis C.M."/>
            <person name="Simpson J.R."/>
            <person name="Lauterbach L."/>
            <person name="Steele A.D."/>
            <person name="Gui C."/>
            <person name="Meng S."/>
            <person name="Li G."/>
            <person name="Viehrig K."/>
            <person name="Ye F."/>
            <person name="Su P."/>
            <person name="Kiefer A.F."/>
            <person name="Nichols A."/>
            <person name="Cepeda A.J."/>
            <person name="Yan W."/>
            <person name="Fan B."/>
            <person name="Jiang Y."/>
            <person name="Adhikari A."/>
            <person name="Zheng C.-J."/>
            <person name="Schuster L."/>
            <person name="Cowan T.M."/>
            <person name="Smanski M.J."/>
            <person name="Chevrette M.G."/>
            <person name="De Carvalho L.P.S."/>
            <person name="Shen B."/>
        </authorList>
    </citation>
    <scope>NUCLEOTIDE SEQUENCE [LARGE SCALE GENOMIC DNA]</scope>
    <source>
        <strain evidence="3 4">NPDC007147</strain>
    </source>
</reference>
<evidence type="ECO:0000313" key="3">
    <source>
        <dbReference type="EMBL" id="MFE9171678.1"/>
    </source>
</evidence>
<dbReference type="InterPro" id="IPR032874">
    <property type="entry name" value="DDE_dom"/>
</dbReference>
<organism evidence="3 4">
    <name type="scientific">Streptomyces kebangsaanensis</name>
    <dbReference type="NCBI Taxonomy" id="864058"/>
    <lineage>
        <taxon>Bacteria</taxon>
        <taxon>Bacillati</taxon>
        <taxon>Actinomycetota</taxon>
        <taxon>Actinomycetes</taxon>
        <taxon>Kitasatosporales</taxon>
        <taxon>Streptomycetaceae</taxon>
        <taxon>Streptomyces</taxon>
    </lineage>
</organism>
<dbReference type="EMBL" id="JBIAFJ010000017">
    <property type="protein sequence ID" value="MFE9171678.1"/>
    <property type="molecule type" value="Genomic_DNA"/>
</dbReference>
<sequence>MLDILVQGRREKAAARRFFRRLLKTIRSVPQVIVTGQLRSYGAARREVMPSAEHRCHKGLNNRAENSHQPTRRRERAMKGFPQRRRGAGGSWPRSAVSHPPFGPAAT</sequence>
<dbReference type="PANTHER" id="PTHR35528">
    <property type="entry name" value="BLL1675 PROTEIN"/>
    <property type="match status" value="1"/>
</dbReference>
<evidence type="ECO:0000256" key="1">
    <source>
        <dbReference type="SAM" id="MobiDB-lite"/>
    </source>
</evidence>
<dbReference type="RefSeq" id="WP_388348728.1">
    <property type="nucleotide sequence ID" value="NZ_JBIAFJ010000017.1"/>
</dbReference>
<feature type="region of interest" description="Disordered" evidence="1">
    <location>
        <begin position="53"/>
        <end position="107"/>
    </location>
</feature>
<gene>
    <name evidence="3" type="ORF">ACFYNZ_19545</name>
</gene>
<keyword evidence="4" id="KW-1185">Reference proteome</keyword>
<dbReference type="Proteomes" id="UP001601197">
    <property type="component" value="Unassembled WGS sequence"/>
</dbReference>
<dbReference type="InterPro" id="IPR052183">
    <property type="entry name" value="IS_Transposase"/>
</dbReference>
<accession>A0ABW6KYE8</accession>
<protein>
    <submittedName>
        <fullName evidence="3">DDE-type integrase/transposase/recombinase</fullName>
    </submittedName>
</protein>